<evidence type="ECO:0000256" key="5">
    <source>
        <dbReference type="SAM" id="MobiDB-lite"/>
    </source>
</evidence>
<dbReference type="PANTHER" id="PTHR30629">
    <property type="entry name" value="PROPHAGE INTEGRASE"/>
    <property type="match status" value="1"/>
</dbReference>
<dbReference type="InterPro" id="IPR002104">
    <property type="entry name" value="Integrase_catalytic"/>
</dbReference>
<dbReference type="Gene3D" id="1.10.443.10">
    <property type="entry name" value="Intergrase catalytic core"/>
    <property type="match status" value="1"/>
</dbReference>
<dbReference type="RefSeq" id="WP_132997098.1">
    <property type="nucleotide sequence ID" value="NZ_CP159193.1"/>
</dbReference>
<feature type="region of interest" description="Disordered" evidence="5">
    <location>
        <begin position="330"/>
        <end position="380"/>
    </location>
</feature>
<organism evidence="7">
    <name type="scientific">Sulfitobacter sp. TCYB15</name>
    <dbReference type="NCBI Taxonomy" id="3229275"/>
    <lineage>
        <taxon>Bacteria</taxon>
        <taxon>Pseudomonadati</taxon>
        <taxon>Pseudomonadota</taxon>
        <taxon>Alphaproteobacteria</taxon>
        <taxon>Rhodobacterales</taxon>
        <taxon>Roseobacteraceae</taxon>
        <taxon>Sulfitobacter</taxon>
    </lineage>
</organism>
<keyword evidence="2" id="KW-0229">DNA integration</keyword>
<evidence type="ECO:0000256" key="2">
    <source>
        <dbReference type="ARBA" id="ARBA00022908"/>
    </source>
</evidence>
<dbReference type="SUPFAM" id="SSF56349">
    <property type="entry name" value="DNA breaking-rejoining enzymes"/>
    <property type="match status" value="1"/>
</dbReference>
<dbReference type="InterPro" id="IPR011010">
    <property type="entry name" value="DNA_brk_join_enz"/>
</dbReference>
<evidence type="ECO:0000256" key="3">
    <source>
        <dbReference type="ARBA" id="ARBA00023125"/>
    </source>
</evidence>
<protein>
    <submittedName>
        <fullName evidence="7">Tyrosine-type recombinase/integrase</fullName>
    </submittedName>
</protein>
<dbReference type="PROSITE" id="PS51898">
    <property type="entry name" value="TYR_RECOMBINASE"/>
    <property type="match status" value="1"/>
</dbReference>
<evidence type="ECO:0000256" key="4">
    <source>
        <dbReference type="ARBA" id="ARBA00023172"/>
    </source>
</evidence>
<accession>A0AAU8C4X4</accession>
<dbReference type="PANTHER" id="PTHR30629:SF2">
    <property type="entry name" value="PROPHAGE INTEGRASE INTS-RELATED"/>
    <property type="match status" value="1"/>
</dbReference>
<feature type="compositionally biased region" description="Polar residues" evidence="5">
    <location>
        <begin position="347"/>
        <end position="357"/>
    </location>
</feature>
<proteinExistence type="inferred from homology"/>
<gene>
    <name evidence="7" type="ORF">ABM428_04645</name>
</gene>
<dbReference type="InterPro" id="IPR010998">
    <property type="entry name" value="Integrase_recombinase_N"/>
</dbReference>
<feature type="compositionally biased region" description="Basic and acidic residues" evidence="5">
    <location>
        <begin position="336"/>
        <end position="346"/>
    </location>
</feature>
<feature type="domain" description="Tyr recombinase" evidence="6">
    <location>
        <begin position="170"/>
        <end position="341"/>
    </location>
</feature>
<dbReference type="EMBL" id="CP159193">
    <property type="protein sequence ID" value="XCF11135.1"/>
    <property type="molecule type" value="Genomic_DNA"/>
</dbReference>
<dbReference type="InterPro" id="IPR050808">
    <property type="entry name" value="Phage_Integrase"/>
</dbReference>
<sequence length="380" mass="43187">MKMRLKYIVEDTDRHGNVRLYYRRPGAPKIRLRGPSGSPEFLIDYKRAAAGPVPAEDQTEKVGRLVHGSIRALCVEYYKSAMFRELDPRTQKVRRGILEKFCQNKGDGDKPYRMLLPRHIRTRRDEMMDRPEAANSMVKALRQVFKYALRYDLHDTNPAIGVEYLSGNADGFHSWTLDEIEKFENTHEIGTPARLALALALYTGQRRADLVQFGKQHVRDGWLSFTQHKNRNSKPVRMEIPIIPELQRILDESPTGDLTFLVTAFNRPFTSNGFGNRFRKWCDDAGLKNCSVHGLRKAAAARLAELGCTEQEIMAITGHRTSKEVTRYTRAASQKTRAESALRRLSDGQTGNKSVPLSKSMLDGGTKPTTKPLKRNENGK</sequence>
<dbReference type="GO" id="GO:0015074">
    <property type="term" value="P:DNA integration"/>
    <property type="evidence" value="ECO:0007669"/>
    <property type="project" value="UniProtKB-KW"/>
</dbReference>
<dbReference type="KEGG" id="suly:ABM428_04645"/>
<reference evidence="7" key="2">
    <citation type="submission" date="2024-06" db="EMBL/GenBank/DDBJ databases">
        <authorList>
            <person name="Deng Y."/>
        </authorList>
    </citation>
    <scope>NUCLEOTIDE SEQUENCE</scope>
    <source>
        <strain evidence="7">TCYB15</strain>
    </source>
</reference>
<evidence type="ECO:0000313" key="7">
    <source>
        <dbReference type="EMBL" id="XCF11135.1"/>
    </source>
</evidence>
<evidence type="ECO:0000256" key="1">
    <source>
        <dbReference type="ARBA" id="ARBA00008857"/>
    </source>
</evidence>
<dbReference type="GO" id="GO:0003677">
    <property type="term" value="F:DNA binding"/>
    <property type="evidence" value="ECO:0007669"/>
    <property type="project" value="UniProtKB-KW"/>
</dbReference>
<dbReference type="AlphaFoldDB" id="A0AAU8C4X4"/>
<dbReference type="Pfam" id="PF00589">
    <property type="entry name" value="Phage_integrase"/>
    <property type="match status" value="1"/>
</dbReference>
<dbReference type="GO" id="GO:0006310">
    <property type="term" value="P:DNA recombination"/>
    <property type="evidence" value="ECO:0007669"/>
    <property type="project" value="UniProtKB-KW"/>
</dbReference>
<keyword evidence="3" id="KW-0238">DNA-binding</keyword>
<reference evidence="7" key="1">
    <citation type="journal article" date="2020" name="Int. J. Syst. Evol. Microbiol.">
        <title>Notification of changes in taxonomic opinion previously published outside the IJSEM.</title>
        <authorList>
            <person name="Oren A."/>
            <person name="Garrity G."/>
        </authorList>
    </citation>
    <scope>NUCLEOTIDE SEQUENCE</scope>
    <source>
        <strain evidence="7">TCYB15</strain>
    </source>
</reference>
<comment type="similarity">
    <text evidence="1">Belongs to the 'phage' integrase family.</text>
</comment>
<name>A0AAU8C4X4_9RHOB</name>
<evidence type="ECO:0000259" key="6">
    <source>
        <dbReference type="PROSITE" id="PS51898"/>
    </source>
</evidence>
<dbReference type="InterPro" id="IPR013762">
    <property type="entry name" value="Integrase-like_cat_sf"/>
</dbReference>
<dbReference type="Gene3D" id="1.10.150.130">
    <property type="match status" value="1"/>
</dbReference>
<keyword evidence="4" id="KW-0233">DNA recombination</keyword>